<evidence type="ECO:0008006" key="22">
    <source>
        <dbReference type="Google" id="ProtNLM"/>
    </source>
</evidence>
<keyword evidence="2" id="KW-0808">Transferase</keyword>
<dbReference type="PROSITE" id="PS50878">
    <property type="entry name" value="RT_POL"/>
    <property type="match status" value="2"/>
</dbReference>
<dbReference type="Gene3D" id="3.30.420.10">
    <property type="entry name" value="Ribonuclease H-like superfamily/Ribonuclease H"/>
    <property type="match status" value="2"/>
</dbReference>
<feature type="region of interest" description="Disordered" evidence="16">
    <location>
        <begin position="1073"/>
        <end position="1168"/>
    </location>
</feature>
<keyword evidence="12" id="KW-0239">DNA-directed DNA polymerase</keyword>
<dbReference type="Gene3D" id="3.10.10.10">
    <property type="entry name" value="HIV Type 1 Reverse Transcriptase, subunit A, domain 1"/>
    <property type="match status" value="1"/>
</dbReference>
<keyword evidence="11" id="KW-0695">RNA-directed DNA polymerase</keyword>
<feature type="compositionally biased region" description="Low complexity" evidence="16">
    <location>
        <begin position="149"/>
        <end position="175"/>
    </location>
</feature>
<dbReference type="InterPro" id="IPR021109">
    <property type="entry name" value="Peptidase_aspartic_dom_sf"/>
</dbReference>
<dbReference type="PROSITE" id="PS50994">
    <property type="entry name" value="INTEGRASE"/>
    <property type="match status" value="2"/>
</dbReference>
<feature type="compositionally biased region" description="Low complexity" evidence="16">
    <location>
        <begin position="927"/>
        <end position="977"/>
    </location>
</feature>
<dbReference type="InterPro" id="IPR043502">
    <property type="entry name" value="DNA/RNA_pol_sf"/>
</dbReference>
<dbReference type="SUPFAM" id="SSF54160">
    <property type="entry name" value="Chromo domain-like"/>
    <property type="match status" value="1"/>
</dbReference>
<dbReference type="FunFam" id="3.30.420.10:FF:000032">
    <property type="entry name" value="Retrovirus-related Pol polyprotein from transposon 297-like Protein"/>
    <property type="match status" value="1"/>
</dbReference>
<dbReference type="Gene3D" id="2.40.70.10">
    <property type="entry name" value="Acid Proteases"/>
    <property type="match status" value="1"/>
</dbReference>
<dbReference type="InterPro" id="IPR001584">
    <property type="entry name" value="Integrase_cat-core"/>
</dbReference>
<evidence type="ECO:0000256" key="14">
    <source>
        <dbReference type="ARBA" id="ARBA00023172"/>
    </source>
</evidence>
<dbReference type="Pfam" id="PF24626">
    <property type="entry name" value="SH3_Tf2-1"/>
    <property type="match status" value="2"/>
</dbReference>
<evidence type="ECO:0000256" key="6">
    <source>
        <dbReference type="ARBA" id="ARBA00022750"/>
    </source>
</evidence>
<dbReference type="GO" id="GO:0046872">
    <property type="term" value="F:metal ion binding"/>
    <property type="evidence" value="ECO:0007669"/>
    <property type="project" value="UniProtKB-KW"/>
</dbReference>
<evidence type="ECO:0000256" key="9">
    <source>
        <dbReference type="ARBA" id="ARBA00022842"/>
    </source>
</evidence>
<dbReference type="InterPro" id="IPR036691">
    <property type="entry name" value="Endo/exonu/phosph_ase_sf"/>
</dbReference>
<keyword evidence="15" id="KW-0511">Multifunctional enzyme</keyword>
<dbReference type="InterPro" id="IPR056924">
    <property type="entry name" value="SH3_Tf2-1"/>
</dbReference>
<dbReference type="Pfam" id="PF00078">
    <property type="entry name" value="RVT_1"/>
    <property type="match status" value="2"/>
</dbReference>
<evidence type="ECO:0000313" key="21">
    <source>
        <dbReference type="Proteomes" id="UP000008743"/>
    </source>
</evidence>
<dbReference type="STRING" id="595528.A0A0D2WRD4"/>
<keyword evidence="10" id="KW-0229">DNA integration</keyword>
<keyword evidence="1" id="KW-0645">Protease</keyword>
<dbReference type="FunFam" id="3.10.20.370:FF:000001">
    <property type="entry name" value="Retrovirus-related Pol polyprotein from transposon 17.6-like protein"/>
    <property type="match status" value="1"/>
</dbReference>
<dbReference type="FunFam" id="3.30.70.270:FF:000026">
    <property type="entry name" value="Transposon Ty3-G Gag-Pol polyprotein"/>
    <property type="match status" value="1"/>
</dbReference>
<sequence length="2485" mass="277065">MIKLRTVTKEEMKVREGVALRVTLAGRQLWVQAMILDGPVVPLLLGMDVLAAANPVIDLATRTVQFESMKPVRVRGKGSLGSGVIGVVQQDEAAPAVVAKAADVQNEAKPAVAQVARDEAKPAVAQETEAQDETKPATQAKPAQGEAQPTVATEAEPATATEAKPAAAAEEAKPVVTGTKPAPVAILREASEARLPSSVVAFRRRRKRQKRRMFVRLVAAADALEVVLPEAYAEFADRFEPSGPKKLPVSRPGFDAVIRIDPSKQLRCDPNRKFGRSKEEALRKYVEDGLKTGMIVESESAFCSQPMDRYPSPDALALIDKLKGAKFFSKFDLTSAFWQVRLSADSEKYTAFPCDGKLYQHRVMCFGLVNAPAMFQRLINEVMGPLSAFAGGYFDDIIVFSKTPEEHELHVKQMLARLREFDLYVSLKKCVFGTSSVDFLGRRVSEAGVAVDPRKVQAVLNWKPPTDATGVREVNGLASFMRRHVPNYAELARPMTMLTRKNIPFVWSADLRSTVLFMRHDAELAGHGGELKTLELVRRDFAWPGLRAYVIHYVATCDMCQRVKVPRHAPYGLLMPIPAPKRPFGDWAVDFITDLPPDQGFDALLVCKDRLTRMIHLIPSVKAVTARATANLFFDNVVRHHGLPDRILSDRGPQFAAKAWRDYWRGLGVELALSSAYHAAGNGLVERANANVETYLRAYISHDQQWVEHLASCEFVYNNTVHTAIKMSPFKAAYGFHPRMDVGDAANRAALLPHLNRGAQMEELHATLASNITRANERYAKFADRLRKQAPKFEIGQQVWILRRNIKSDRPVTKLDFVRVGPFKILQVINDNAVRLDLGESSLKADVFNVALLELYRPNDLPDRVLRNVPGLSTSDGEFFPVGRILDSQFRDDDELWYLIRWKDRPASEDSWEPAYNIVPGNARMASTSKSSATATTTQPAARTTQTATTQPAAPRATAAASAAAAKANQTASSQAAPSTPQHSAQKRSASQLTPVGASRVHKQPHIQPDEDSFAVDEATTTALAIAGADNDAAVELATLTFDDTSRDSIPSQQLNSDMQALVVATINLTTNDDVDATTNQPSVSTTAGATHDPFRDEGAHEAPTSENAATQENATDAEAPALPSVSESPATDAPALDPLDHPIDQPSLDDANSPEEGHADQDSHDEIELDTDTNEYVETRNHGAGLLVHEEDEEFKDPEMLPSPLPGRLVLVSAKMRGQKTILASVYAPASGTQRKIQFLEALETAIKDVIQPNPEEPALPLIMAGDFNITMDNTSANRTSNSDTTDSVQGRFRSLLSRLNMHFLGTLYASEPTTQEDIDTVLEAARPSYRLTSDEQSKLGAPLTDAEIRLAIERTPKGRSPGPDGLTPAFYAKYAGILAAPLAALANVARDRGRLPESMMRGHVKVLYKKGDRASVENYRPISLLNVDCKIISRALCNRLAKVLSKIIPVAQNGFVPGRTIDANIHLFRDILDLTRHHKIPGLAVLLDSRKAFDRVAHDFLLTPLPHPRSVRPGSVEAPFLYAIYAGVISDYFQSRRNIAFLNVRPQLEPLVIKASLFADDTTIFVRNDKDVTALFKHYETVGRASNLAINQEKTTIVPLGPRRNDEIPEVFKSLGVEWIDRSKTTRVLGVMLGYGDIIKDNYEPALAKAERALHRWSSRGLSHPARVLIANTIGLSRVWYQARFVPVDQRQLEKIKNMIQRFIWRKSWRRLPEQWVDIAKLSCSPLVERKQSALLWRIAHDTEWLGCHAARYLRRKDPEAAESKLNSGELDCPHCRRPDKEETWPHMIVECPLAEAVWGEAETIFKRAHGFWFPRHDDFKMLGPWRTHRYELLIADKKDDHSRSCLTILFHLARWSLWTLRCRARFDHTIIHPTHAVAHFRSLVLNRARQDTFTCRKNKELKRSPGFHKLWGNALAIEPDSTLQKMILVLSKNDPVGTAEPAGPDTLPPPGPPRGEEYEGPTGVDPGRDVGNADADLTSGLAAGLAAALEVELGQLDEEEHIEHVRALLRILQEHQLFLSINKCTFHVDKVTFLGFEVSPEGIAVDPTKIAAITKWPAPTNVKGVQELLGFANFVRRHIWRFAEIVRPLTSLLGKNTPFVWTPEREAAFQLLKRKFCEAPVLAFPDHSRPYEVYADASNVAIGGVLMQRNAKGERCMVAYYSRTLRPAETRYKVGEQELLAIVECLETWRHYLWSSRQQTTVHSDHRNLREFSFAKELSSRETNWKERLGRFDFVILHIDGSPFSPRSLPLSHVRKRSVMLPRMDIDLSYSSAYHPQGNGLVERVNQALESYLRAYVGEAEDWSRLLWLCEFTYNNTVHAAIQCSPFMAMYGFQPEMDEINFKSPKAPQTAADRVEELKALRFSLRANIHRANMSAAKFYDRHHKAAPPITVGSLVTVLRRSQTAEQPYAKLAYVRDGPFKVVKQINERAFELDLGEASSKSRTFHVSVLDCLSLMTLKVGFGESCLLSRTGTEQFDIESRR</sequence>
<evidence type="ECO:0000259" key="17">
    <source>
        <dbReference type="PROSITE" id="PS50013"/>
    </source>
</evidence>
<dbReference type="InterPro" id="IPR036397">
    <property type="entry name" value="RNaseH_sf"/>
</dbReference>
<evidence type="ECO:0000313" key="20">
    <source>
        <dbReference type="EMBL" id="KJE94445.1"/>
    </source>
</evidence>
<dbReference type="CDD" id="cd01647">
    <property type="entry name" value="RT_LTR"/>
    <property type="match status" value="1"/>
</dbReference>
<dbReference type="Proteomes" id="UP000008743">
    <property type="component" value="Unassembled WGS sequence"/>
</dbReference>
<reference evidence="21" key="1">
    <citation type="submission" date="2011-02" db="EMBL/GenBank/DDBJ databases">
        <title>The Genome Sequence of Capsaspora owczarzaki ATCC 30864.</title>
        <authorList>
            <person name="Russ C."/>
            <person name="Cuomo C."/>
            <person name="Burger G."/>
            <person name="Gray M.W."/>
            <person name="Holland P.W.H."/>
            <person name="King N."/>
            <person name="Lang F.B.F."/>
            <person name="Roger A.J."/>
            <person name="Ruiz-Trillo I."/>
            <person name="Young S.K."/>
            <person name="Zeng Q."/>
            <person name="Gargeya S."/>
            <person name="Alvarado L."/>
            <person name="Berlin A."/>
            <person name="Chapman S.B."/>
            <person name="Chen Z."/>
            <person name="Freedman E."/>
            <person name="Gellesch M."/>
            <person name="Goldberg J."/>
            <person name="Griggs A."/>
            <person name="Gujja S."/>
            <person name="Heilman E."/>
            <person name="Heiman D."/>
            <person name="Howarth C."/>
            <person name="Mehta T."/>
            <person name="Neiman D."/>
            <person name="Pearson M."/>
            <person name="Roberts A."/>
            <person name="Saif S."/>
            <person name="Shea T."/>
            <person name="Shenoy N."/>
            <person name="Sisk P."/>
            <person name="Stolte C."/>
            <person name="Sykes S."/>
            <person name="White J."/>
            <person name="Yandava C."/>
            <person name="Haas B."/>
            <person name="Nusbaum C."/>
            <person name="Birren B."/>
        </authorList>
    </citation>
    <scope>NUCLEOTIDE SEQUENCE</scope>
    <source>
        <strain evidence="21">ATCC 30864</strain>
    </source>
</reference>
<dbReference type="SUPFAM" id="SSF53098">
    <property type="entry name" value="Ribonuclease H-like"/>
    <property type="match status" value="2"/>
</dbReference>
<keyword evidence="6" id="KW-0064">Aspartyl protease</keyword>
<evidence type="ECO:0000256" key="15">
    <source>
        <dbReference type="ARBA" id="ARBA00023268"/>
    </source>
</evidence>
<dbReference type="GO" id="GO:0006310">
    <property type="term" value="P:DNA recombination"/>
    <property type="evidence" value="ECO:0007669"/>
    <property type="project" value="UniProtKB-KW"/>
</dbReference>
<dbReference type="GO" id="GO:0003677">
    <property type="term" value="F:DNA binding"/>
    <property type="evidence" value="ECO:0007669"/>
    <property type="project" value="UniProtKB-KW"/>
</dbReference>
<keyword evidence="9" id="KW-0460">Magnesium</keyword>
<feature type="region of interest" description="Disordered" evidence="16">
    <location>
        <begin position="116"/>
        <end position="175"/>
    </location>
</feature>
<dbReference type="GO" id="GO:0003887">
    <property type="term" value="F:DNA-directed DNA polymerase activity"/>
    <property type="evidence" value="ECO:0007669"/>
    <property type="project" value="UniProtKB-KW"/>
</dbReference>
<dbReference type="Gene3D" id="2.40.50.40">
    <property type="match status" value="1"/>
</dbReference>
<feature type="region of interest" description="Disordered" evidence="16">
    <location>
        <begin position="1937"/>
        <end position="1976"/>
    </location>
</feature>
<dbReference type="PROSITE" id="PS50013">
    <property type="entry name" value="CHROMO_2"/>
    <property type="match status" value="1"/>
</dbReference>
<keyword evidence="13" id="KW-0238">DNA-binding</keyword>
<gene>
    <name evidence="20" type="ORF">CAOG_009817</name>
</gene>
<dbReference type="Pfam" id="PF17919">
    <property type="entry name" value="RT_RNaseH_2"/>
    <property type="match status" value="1"/>
</dbReference>
<dbReference type="PANTHER" id="PTHR37984:SF5">
    <property type="entry name" value="PROTEIN NYNRIN-LIKE"/>
    <property type="match status" value="1"/>
</dbReference>
<dbReference type="CDD" id="cd00024">
    <property type="entry name" value="CD_CSD"/>
    <property type="match status" value="1"/>
</dbReference>
<dbReference type="InterPro" id="IPR050951">
    <property type="entry name" value="Retrovirus_Pol_polyprotein"/>
</dbReference>
<feature type="domain" description="Integrase catalytic" evidence="19">
    <location>
        <begin position="2243"/>
        <end position="2337"/>
    </location>
</feature>
<feature type="domain" description="Chromo" evidence="17">
    <location>
        <begin position="880"/>
        <end position="925"/>
    </location>
</feature>
<dbReference type="SUPFAM" id="SSF56219">
    <property type="entry name" value="DNase I-like"/>
    <property type="match status" value="1"/>
</dbReference>
<evidence type="ECO:0000256" key="10">
    <source>
        <dbReference type="ARBA" id="ARBA00022908"/>
    </source>
</evidence>
<feature type="domain" description="Reverse transcriptase" evidence="18">
    <location>
        <begin position="1390"/>
        <end position="1635"/>
    </location>
</feature>
<evidence type="ECO:0000256" key="1">
    <source>
        <dbReference type="ARBA" id="ARBA00022670"/>
    </source>
</evidence>
<proteinExistence type="predicted"/>
<dbReference type="Gene3D" id="3.60.10.10">
    <property type="entry name" value="Endonuclease/exonuclease/phosphatase"/>
    <property type="match status" value="1"/>
</dbReference>
<keyword evidence="4" id="KW-0540">Nuclease</keyword>
<accession>A0A0D2WRD4</accession>
<dbReference type="CDD" id="cd01650">
    <property type="entry name" value="RT_nLTR_like"/>
    <property type="match status" value="1"/>
</dbReference>
<evidence type="ECO:0000256" key="2">
    <source>
        <dbReference type="ARBA" id="ARBA00022679"/>
    </source>
</evidence>
<dbReference type="InterPro" id="IPR012337">
    <property type="entry name" value="RNaseH-like_sf"/>
</dbReference>
<dbReference type="GO" id="GO:0004190">
    <property type="term" value="F:aspartic-type endopeptidase activity"/>
    <property type="evidence" value="ECO:0007669"/>
    <property type="project" value="UniProtKB-KW"/>
</dbReference>
<feature type="domain" description="Reverse transcriptase" evidence="18">
    <location>
        <begin position="168"/>
        <end position="444"/>
    </location>
</feature>
<dbReference type="PANTHER" id="PTHR37984">
    <property type="entry name" value="PROTEIN CBG26694"/>
    <property type="match status" value="1"/>
</dbReference>
<evidence type="ECO:0000259" key="18">
    <source>
        <dbReference type="PROSITE" id="PS50878"/>
    </source>
</evidence>
<organism evidence="20 21">
    <name type="scientific">Capsaspora owczarzaki (strain ATCC 30864)</name>
    <dbReference type="NCBI Taxonomy" id="595528"/>
    <lineage>
        <taxon>Eukaryota</taxon>
        <taxon>Filasterea</taxon>
        <taxon>Capsaspora</taxon>
    </lineage>
</organism>
<keyword evidence="7" id="KW-0255">Endonuclease</keyword>
<dbReference type="InterPro" id="IPR023780">
    <property type="entry name" value="Chromo_domain"/>
</dbReference>
<keyword evidence="14" id="KW-0233">DNA recombination</keyword>
<dbReference type="Pfam" id="PF17921">
    <property type="entry name" value="Integrase_H2C2"/>
    <property type="match status" value="1"/>
</dbReference>
<feature type="region of interest" description="Disordered" evidence="16">
    <location>
        <begin position="927"/>
        <end position="1013"/>
    </location>
</feature>
<evidence type="ECO:0000256" key="8">
    <source>
        <dbReference type="ARBA" id="ARBA00022801"/>
    </source>
</evidence>
<dbReference type="InterPro" id="IPR041588">
    <property type="entry name" value="Integrase_H2C2"/>
</dbReference>
<name>A0A0D2WRD4_CAPO3</name>
<evidence type="ECO:0000256" key="13">
    <source>
        <dbReference type="ARBA" id="ARBA00023125"/>
    </source>
</evidence>
<evidence type="ECO:0000256" key="4">
    <source>
        <dbReference type="ARBA" id="ARBA00022722"/>
    </source>
</evidence>
<dbReference type="InterPro" id="IPR016197">
    <property type="entry name" value="Chromo-like_dom_sf"/>
</dbReference>
<feature type="compositionally biased region" description="Polar residues" evidence="16">
    <location>
        <begin position="978"/>
        <end position="994"/>
    </location>
</feature>
<keyword evidence="21" id="KW-1185">Reference proteome</keyword>
<dbReference type="GO" id="GO:0006508">
    <property type="term" value="P:proteolysis"/>
    <property type="evidence" value="ECO:0007669"/>
    <property type="project" value="UniProtKB-KW"/>
</dbReference>
<dbReference type="GO" id="GO:0015074">
    <property type="term" value="P:DNA integration"/>
    <property type="evidence" value="ECO:0007669"/>
    <property type="project" value="UniProtKB-KW"/>
</dbReference>
<dbReference type="InterPro" id="IPR000477">
    <property type="entry name" value="RT_dom"/>
</dbReference>
<dbReference type="EMBL" id="KE346367">
    <property type="protein sequence ID" value="KJE94445.1"/>
    <property type="molecule type" value="Genomic_DNA"/>
</dbReference>
<evidence type="ECO:0000259" key="19">
    <source>
        <dbReference type="PROSITE" id="PS50994"/>
    </source>
</evidence>
<keyword evidence="5" id="KW-0479">Metal-binding</keyword>
<dbReference type="Pfam" id="PF00385">
    <property type="entry name" value="Chromo"/>
    <property type="match status" value="1"/>
</dbReference>
<feature type="compositionally biased region" description="Polar residues" evidence="16">
    <location>
        <begin position="1105"/>
        <end position="1115"/>
    </location>
</feature>
<evidence type="ECO:0000256" key="12">
    <source>
        <dbReference type="ARBA" id="ARBA00022932"/>
    </source>
</evidence>
<dbReference type="InParanoid" id="A0A0D2WRD4"/>
<evidence type="ECO:0000256" key="7">
    <source>
        <dbReference type="ARBA" id="ARBA00022759"/>
    </source>
</evidence>
<keyword evidence="3" id="KW-0548">Nucleotidyltransferase</keyword>
<feature type="compositionally biased region" description="Polar residues" evidence="16">
    <location>
        <begin position="1073"/>
        <end position="1089"/>
    </location>
</feature>
<protein>
    <recommendedName>
        <fullName evidence="22">Reverse transcriptase</fullName>
    </recommendedName>
</protein>
<feature type="domain" description="Integrase catalytic" evidence="19">
    <location>
        <begin position="579"/>
        <end position="737"/>
    </location>
</feature>
<keyword evidence="8" id="KW-0378">Hydrolase</keyword>
<feature type="compositionally biased region" description="Basic and acidic residues" evidence="16">
    <location>
        <begin position="1156"/>
        <end position="1167"/>
    </location>
</feature>
<evidence type="ECO:0000256" key="3">
    <source>
        <dbReference type="ARBA" id="ARBA00022695"/>
    </source>
</evidence>
<dbReference type="InterPro" id="IPR041577">
    <property type="entry name" value="RT_RNaseH_2"/>
</dbReference>
<dbReference type="OrthoDB" id="415724at2759"/>
<dbReference type="SUPFAM" id="SSF56672">
    <property type="entry name" value="DNA/RNA polymerases"/>
    <property type="match status" value="3"/>
</dbReference>
<dbReference type="GO" id="GO:0003964">
    <property type="term" value="F:RNA-directed DNA polymerase activity"/>
    <property type="evidence" value="ECO:0007669"/>
    <property type="project" value="UniProtKB-KW"/>
</dbReference>
<dbReference type="InterPro" id="IPR000953">
    <property type="entry name" value="Chromo/chromo_shadow_dom"/>
</dbReference>
<evidence type="ECO:0000256" key="11">
    <source>
        <dbReference type="ARBA" id="ARBA00022918"/>
    </source>
</evidence>
<dbReference type="InterPro" id="IPR043128">
    <property type="entry name" value="Rev_trsase/Diguanyl_cyclase"/>
</dbReference>
<dbReference type="CDD" id="cd09274">
    <property type="entry name" value="RNase_HI_RT_Ty3"/>
    <property type="match status" value="1"/>
</dbReference>
<evidence type="ECO:0000256" key="16">
    <source>
        <dbReference type="SAM" id="MobiDB-lite"/>
    </source>
</evidence>
<dbReference type="Gene3D" id="3.30.70.270">
    <property type="match status" value="4"/>
</dbReference>
<evidence type="ECO:0000256" key="5">
    <source>
        <dbReference type="ARBA" id="ARBA00022723"/>
    </source>
</evidence>